<keyword evidence="2" id="KW-0812">Transmembrane</keyword>
<dbReference type="AlphaFoldDB" id="A0AA48I8Z2"/>
<dbReference type="InterPro" id="IPR003362">
    <property type="entry name" value="Bact_transf"/>
</dbReference>
<proteinExistence type="inferred from homology"/>
<organism evidence="4">
    <name type="scientific">Candidatus Improbicoccus pseudotrichonymphae</name>
    <dbReference type="NCBI Taxonomy" id="3033792"/>
    <lineage>
        <taxon>Bacteria</taxon>
        <taxon>Bacillati</taxon>
        <taxon>Bacillota</taxon>
        <taxon>Clostridia</taxon>
        <taxon>Candidatus Improbicoccus</taxon>
    </lineage>
</organism>
<dbReference type="Pfam" id="PF02397">
    <property type="entry name" value="Bac_transf"/>
    <property type="match status" value="1"/>
</dbReference>
<sequence>MFNFILPDWQYLPDFLKNEYVKPYYKLLLKRKKFLILKRIFDFLLSLVLILILSPFFILIPILIKFDSKGCIFFRQKRVTKFGKTFSIIKFRTMYIDSHSEVKITLNDDKRITKMGKFLRKFRIDEFPQLFNIFYGDMTFVGTRPEIQKFVNEYSKEMLATLLLPAGLTSRASVEFRNESDKIPDSENYFETYLKDILPNKMKYNLEYIKNIGFFQDLKVLIFTFIGIFS</sequence>
<protein>
    <submittedName>
        <fullName evidence="4">Sugar transferase</fullName>
    </submittedName>
</protein>
<dbReference type="PANTHER" id="PTHR30576">
    <property type="entry name" value="COLANIC BIOSYNTHESIS UDP-GLUCOSE LIPID CARRIER TRANSFERASE"/>
    <property type="match status" value="1"/>
</dbReference>
<dbReference type="PANTHER" id="PTHR30576:SF0">
    <property type="entry name" value="UNDECAPRENYL-PHOSPHATE N-ACETYLGALACTOSAMINYL 1-PHOSPHATE TRANSFERASE-RELATED"/>
    <property type="match status" value="1"/>
</dbReference>
<name>A0AA48I8Z2_9FIRM</name>
<dbReference type="GO" id="GO:0016780">
    <property type="term" value="F:phosphotransferase activity, for other substituted phosphate groups"/>
    <property type="evidence" value="ECO:0007669"/>
    <property type="project" value="TreeGrafter"/>
</dbReference>
<dbReference type="EMBL" id="AP027924">
    <property type="protein sequence ID" value="BED92288.1"/>
    <property type="molecule type" value="Genomic_DNA"/>
</dbReference>
<evidence type="ECO:0000256" key="1">
    <source>
        <dbReference type="ARBA" id="ARBA00006464"/>
    </source>
</evidence>
<dbReference type="KEGG" id="ips:CfP315_0902"/>
<keyword evidence="4" id="KW-0808">Transferase</keyword>
<feature type="domain" description="Bacterial sugar transferase" evidence="3">
    <location>
        <begin position="38"/>
        <end position="228"/>
    </location>
</feature>
<keyword evidence="2" id="KW-0472">Membrane</keyword>
<dbReference type="Proteomes" id="UP001337580">
    <property type="component" value="Chromosome"/>
</dbReference>
<gene>
    <name evidence="4" type="ORF">CfP315_0902</name>
</gene>
<evidence type="ECO:0000256" key="2">
    <source>
        <dbReference type="SAM" id="Phobius"/>
    </source>
</evidence>
<keyword evidence="2" id="KW-1133">Transmembrane helix</keyword>
<evidence type="ECO:0000313" key="4">
    <source>
        <dbReference type="EMBL" id="BED92288.1"/>
    </source>
</evidence>
<comment type="similarity">
    <text evidence="1">Belongs to the bacterial sugar transferase family.</text>
</comment>
<evidence type="ECO:0000259" key="3">
    <source>
        <dbReference type="Pfam" id="PF02397"/>
    </source>
</evidence>
<accession>A0AA48I8Z2</accession>
<reference evidence="4" key="1">
    <citation type="journal article" date="2023" name="ISME J.">
        <title>Emergence of putative energy parasites within Clostridia revealed by genome analysis of a novel endosymbiotic clade.</title>
        <authorList>
            <person name="Takahashi K."/>
            <person name="Kuwahara H."/>
            <person name="Horikawa Y."/>
            <person name="Izawa K."/>
            <person name="Kato D."/>
            <person name="Inagaki T."/>
            <person name="Yuki M."/>
            <person name="Ohkuma M."/>
            <person name="Hongoh Y."/>
        </authorList>
    </citation>
    <scope>NUCLEOTIDE SEQUENCE</scope>
    <source>
        <strain evidence="4">CfP3-15</strain>
    </source>
</reference>
<feature type="transmembrane region" description="Helical" evidence="2">
    <location>
        <begin position="40"/>
        <end position="64"/>
    </location>
</feature>